<dbReference type="CDD" id="cd06163">
    <property type="entry name" value="S2P-M50_PDZ_RseP-like"/>
    <property type="match status" value="1"/>
</dbReference>
<evidence type="ECO:0000256" key="10">
    <source>
        <dbReference type="ARBA" id="ARBA00023136"/>
    </source>
</evidence>
<accession>A0A1F6VS87</accession>
<reference evidence="13 14" key="1">
    <citation type="journal article" date="2016" name="Nat. Commun.">
        <title>Thousands of microbial genomes shed light on interconnected biogeochemical processes in an aquifer system.</title>
        <authorList>
            <person name="Anantharaman K."/>
            <person name="Brown C.T."/>
            <person name="Hug L.A."/>
            <person name="Sharon I."/>
            <person name="Castelle C.J."/>
            <person name="Probst A.J."/>
            <person name="Thomas B.C."/>
            <person name="Singh A."/>
            <person name="Wilkins M.J."/>
            <person name="Karaoz U."/>
            <person name="Brodie E.L."/>
            <person name="Williams K.H."/>
            <person name="Hubbard S.S."/>
            <person name="Banfield J.F."/>
        </authorList>
    </citation>
    <scope>NUCLEOTIDE SEQUENCE [LARGE SCALE GENOMIC DNA]</scope>
</reference>
<keyword evidence="8 11" id="KW-1133">Transmembrane helix</keyword>
<evidence type="ECO:0000259" key="12">
    <source>
        <dbReference type="Pfam" id="PF02163"/>
    </source>
</evidence>
<dbReference type="Pfam" id="PF02163">
    <property type="entry name" value="Peptidase_M50"/>
    <property type="match status" value="1"/>
</dbReference>
<feature type="transmembrane region" description="Helical" evidence="11">
    <location>
        <begin position="320"/>
        <end position="341"/>
    </location>
</feature>
<keyword evidence="5 11" id="KW-0812">Transmembrane</keyword>
<dbReference type="GO" id="GO:0006508">
    <property type="term" value="P:proteolysis"/>
    <property type="evidence" value="ECO:0007669"/>
    <property type="project" value="UniProtKB-KW"/>
</dbReference>
<dbReference type="AlphaFoldDB" id="A0A1F6VS87"/>
<dbReference type="PANTHER" id="PTHR42837">
    <property type="entry name" value="REGULATOR OF SIGMA-E PROTEASE RSEP"/>
    <property type="match status" value="1"/>
</dbReference>
<evidence type="ECO:0000313" key="14">
    <source>
        <dbReference type="Proteomes" id="UP000179686"/>
    </source>
</evidence>
<comment type="cofactor">
    <cofactor evidence="1 11">
        <name>Zn(2+)</name>
        <dbReference type="ChEBI" id="CHEBI:29105"/>
    </cofactor>
</comment>
<name>A0A1F6VS87_9BACT</name>
<evidence type="ECO:0000256" key="7">
    <source>
        <dbReference type="ARBA" id="ARBA00022833"/>
    </source>
</evidence>
<comment type="subcellular location">
    <subcellularLocation>
        <location evidence="2">Membrane</location>
        <topology evidence="2">Multi-pass membrane protein</topology>
    </subcellularLocation>
</comment>
<keyword evidence="11" id="KW-0479">Metal-binding</keyword>
<dbReference type="STRING" id="1801752.A3J61_00980"/>
<evidence type="ECO:0000256" key="5">
    <source>
        <dbReference type="ARBA" id="ARBA00022692"/>
    </source>
</evidence>
<dbReference type="GO" id="GO:0016020">
    <property type="term" value="C:membrane"/>
    <property type="evidence" value="ECO:0007669"/>
    <property type="project" value="UniProtKB-SubCell"/>
</dbReference>
<evidence type="ECO:0000256" key="8">
    <source>
        <dbReference type="ARBA" id="ARBA00022989"/>
    </source>
</evidence>
<evidence type="ECO:0000256" key="4">
    <source>
        <dbReference type="ARBA" id="ARBA00022670"/>
    </source>
</evidence>
<keyword evidence="7 11" id="KW-0862">Zinc</keyword>
<keyword evidence="9 11" id="KW-0482">Metalloprotease</keyword>
<organism evidence="13 14">
    <name type="scientific">Candidatus Nomurabacteria bacterium RIFCSPHIGHO2_02_FULL_38_15</name>
    <dbReference type="NCBI Taxonomy" id="1801752"/>
    <lineage>
        <taxon>Bacteria</taxon>
        <taxon>Candidatus Nomuraibacteriota</taxon>
    </lineage>
</organism>
<keyword evidence="4 13" id="KW-0645">Protease</keyword>
<comment type="similarity">
    <text evidence="3 11">Belongs to the peptidase M50B family.</text>
</comment>
<gene>
    <name evidence="13" type="ORF">A3J61_00980</name>
</gene>
<evidence type="ECO:0000256" key="2">
    <source>
        <dbReference type="ARBA" id="ARBA00004141"/>
    </source>
</evidence>
<feature type="transmembrane region" description="Helical" evidence="11">
    <location>
        <begin position="84"/>
        <end position="106"/>
    </location>
</feature>
<dbReference type="SUPFAM" id="SSF50156">
    <property type="entry name" value="PDZ domain-like"/>
    <property type="match status" value="1"/>
</dbReference>
<proteinExistence type="inferred from homology"/>
<dbReference type="InterPro" id="IPR036034">
    <property type="entry name" value="PDZ_sf"/>
</dbReference>
<evidence type="ECO:0000313" key="13">
    <source>
        <dbReference type="EMBL" id="OGI72527.1"/>
    </source>
</evidence>
<keyword evidence="6 11" id="KW-0378">Hydrolase</keyword>
<protein>
    <recommendedName>
        <fullName evidence="11">Zinc metalloprotease</fullName>
        <ecNumber evidence="11">3.4.24.-</ecNumber>
    </recommendedName>
</protein>
<feature type="transmembrane region" description="Helical" evidence="11">
    <location>
        <begin position="273"/>
        <end position="293"/>
    </location>
</feature>
<dbReference type="GO" id="GO:0046872">
    <property type="term" value="F:metal ion binding"/>
    <property type="evidence" value="ECO:0007669"/>
    <property type="project" value="UniProtKB-KW"/>
</dbReference>
<comment type="caution">
    <text evidence="13">The sequence shown here is derived from an EMBL/GenBank/DDBJ whole genome shotgun (WGS) entry which is preliminary data.</text>
</comment>
<evidence type="ECO:0000256" key="6">
    <source>
        <dbReference type="ARBA" id="ARBA00022801"/>
    </source>
</evidence>
<dbReference type="EC" id="3.4.24.-" evidence="11"/>
<feature type="domain" description="Peptidase M50" evidence="12">
    <location>
        <begin position="5"/>
        <end position="335"/>
    </location>
</feature>
<dbReference type="EMBL" id="MFUC01000004">
    <property type="protein sequence ID" value="OGI72527.1"/>
    <property type="molecule type" value="Genomic_DNA"/>
</dbReference>
<evidence type="ECO:0000256" key="9">
    <source>
        <dbReference type="ARBA" id="ARBA00023049"/>
    </source>
</evidence>
<evidence type="ECO:0000256" key="3">
    <source>
        <dbReference type="ARBA" id="ARBA00007931"/>
    </source>
</evidence>
<sequence length="347" mass="37598">MPLLYFFIILLILVLVHEYGHFQTAKWFKMKVDEFAFGFPPRLTAFWHKGTKFSFNLLPLGGYVKIKGEDGGDISSGSFASKSYFAQIVVLVAGIVMNILIAWVLFFGAMSLGMPQATNDLNNADVLITNVAPNSVAEKSGIQAGDIVQKINYEGGELIITDPQTVTSAVRNGQPLEFILTRAGQEVAISIVPENIDGINKIGIELQPVQTNKLSFGKAVVASAKATIFYTQETFKGFINLFAKLFTGQNVGDQVSGPVGIVKQVGQASDFGLAYLLSFAGILSINLAILNLVPFPGLDGGRILFVILDAVTRKRISQKVLGFINAIGIIALLLLMILITVKDIIRL</sequence>
<evidence type="ECO:0000256" key="11">
    <source>
        <dbReference type="RuleBase" id="RU362031"/>
    </source>
</evidence>
<dbReference type="Gene3D" id="2.30.42.10">
    <property type="match status" value="1"/>
</dbReference>
<dbReference type="InterPro" id="IPR004387">
    <property type="entry name" value="Pept_M50_Zn"/>
</dbReference>
<keyword evidence="10 11" id="KW-0472">Membrane</keyword>
<dbReference type="NCBIfam" id="TIGR00054">
    <property type="entry name" value="RIP metalloprotease RseP"/>
    <property type="match status" value="1"/>
</dbReference>
<dbReference type="GO" id="GO:0004222">
    <property type="term" value="F:metalloendopeptidase activity"/>
    <property type="evidence" value="ECO:0007669"/>
    <property type="project" value="InterPro"/>
</dbReference>
<dbReference type="Proteomes" id="UP000179686">
    <property type="component" value="Unassembled WGS sequence"/>
</dbReference>
<dbReference type="PANTHER" id="PTHR42837:SF2">
    <property type="entry name" value="MEMBRANE METALLOPROTEASE ARASP2, CHLOROPLASTIC-RELATED"/>
    <property type="match status" value="1"/>
</dbReference>
<evidence type="ECO:0000256" key="1">
    <source>
        <dbReference type="ARBA" id="ARBA00001947"/>
    </source>
</evidence>
<dbReference type="InterPro" id="IPR008915">
    <property type="entry name" value="Peptidase_M50"/>
</dbReference>